<dbReference type="GeneID" id="68573436"/>
<sequence>MDSELTRRGLVAAIVGGGAAAGAMSPVSSYLRRFAPFSGRAWADAADRTNDRVRSPYGPATVAYDDEYGVPTIEADDERALYFATGYVHGANRLFQLDLQRRQMRGQLSEVVGEATLDSDEFHRRMDFARAADATWAELAGSETTALVEAYADGVNACIEREPLPVEFGLLEYEPAPWTPADTVLMEKQIAWQLTGSFETLRNAAAADALGAETANALYPARLEHDAPILRGDDGGRPETIRESVRTPRGDARGLAGWLSGFESPPGVGSNSWVVSGDLTESGRPLVANDPHLSLMAPPVWFEQTLDAPDYTVRGVTFPGVPFVVIGENDHGAWGFTNVGADVLDVYEYETRNGEYRYRGEWEAFETEEVTIPVANAPDRTITRRTTRHGPYLEREGYSVAVAWTGLTATRTTDAIYDFNRSTGLSDVLAATELFDEPTQNLVYADTEGNTLYYATGQIPIRTIDGEEVRGDAIFDGSAGEGEWDGFEPYGTTDWSRGFVPFDEKPGVVNPDYVGTANQRVTDTPAHYLAESYSDPYRGIRIYDRLDERVQSAEPVTFEFMQGLHDDAYDGRVEGLVGPLADAIAGDYPGYASALREWDGHMNRDSTAALAFALFFDEYKRELFESRFDAAGVDADYYPRDWVVQHLDPDGEWFAERSRRAVMRSAFDAAVETIDAEGYGTYGDYNTTEAITHPFGQEFLNYPEYPTDGSRATVNNYAVERPTGSSWRMVCEPGGRSVCVIPGGNDGEVWSEHYSDQLRLWADTEYKPFPVAPGETAIQFVEGER</sequence>
<evidence type="ECO:0000313" key="4">
    <source>
        <dbReference type="EMBL" id="GAA0655313.1"/>
    </source>
</evidence>
<dbReference type="Proteomes" id="UP001500194">
    <property type="component" value="Unassembled WGS sequence"/>
</dbReference>
<dbReference type="PANTHER" id="PTHR34218:SF4">
    <property type="entry name" value="ACYL-HOMOSERINE LACTONE ACYLASE QUIP"/>
    <property type="match status" value="1"/>
</dbReference>
<dbReference type="GO" id="GO:0017000">
    <property type="term" value="P:antibiotic biosynthetic process"/>
    <property type="evidence" value="ECO:0007669"/>
    <property type="project" value="InterPro"/>
</dbReference>
<keyword evidence="5" id="KW-1185">Reference proteome</keyword>
<keyword evidence="3" id="KW-0865">Zymogen</keyword>
<evidence type="ECO:0000256" key="1">
    <source>
        <dbReference type="ARBA" id="ARBA00006586"/>
    </source>
</evidence>
<dbReference type="InterPro" id="IPR006311">
    <property type="entry name" value="TAT_signal"/>
</dbReference>
<protein>
    <submittedName>
        <fullName evidence="4">Penicillin acylase family protein</fullName>
    </submittedName>
</protein>
<dbReference type="Gene3D" id="3.60.20.10">
    <property type="entry name" value="Glutamine Phosphoribosylpyrophosphate, subunit 1, domain 1"/>
    <property type="match status" value="1"/>
</dbReference>
<dbReference type="InterPro" id="IPR043146">
    <property type="entry name" value="Penicillin_amidase_N_B-knob"/>
</dbReference>
<dbReference type="Gene3D" id="1.10.1400.10">
    <property type="match status" value="1"/>
</dbReference>
<evidence type="ECO:0000256" key="2">
    <source>
        <dbReference type="ARBA" id="ARBA00022801"/>
    </source>
</evidence>
<comment type="similarity">
    <text evidence="1">Belongs to the peptidase S45 family.</text>
</comment>
<dbReference type="RefSeq" id="WP_227260212.1">
    <property type="nucleotide sequence ID" value="NZ_BAAADU010000002.1"/>
</dbReference>
<dbReference type="CDD" id="cd03747">
    <property type="entry name" value="Ntn_PGA_like"/>
    <property type="match status" value="1"/>
</dbReference>
<gene>
    <name evidence="4" type="ORF">GCM10009019_18830</name>
</gene>
<comment type="caution">
    <text evidence="4">The sequence shown here is derived from an EMBL/GenBank/DDBJ whole genome shotgun (WGS) entry which is preliminary data.</text>
</comment>
<dbReference type="SUPFAM" id="SSF56235">
    <property type="entry name" value="N-terminal nucleophile aminohydrolases (Ntn hydrolases)"/>
    <property type="match status" value="1"/>
</dbReference>
<dbReference type="InterPro" id="IPR023343">
    <property type="entry name" value="Penicillin_amidase_dom1"/>
</dbReference>
<dbReference type="PIRSF" id="PIRSF001227">
    <property type="entry name" value="Pen_acylase"/>
    <property type="match status" value="1"/>
</dbReference>
<dbReference type="InterPro" id="IPR029055">
    <property type="entry name" value="Ntn_hydrolases_N"/>
</dbReference>
<evidence type="ECO:0000256" key="3">
    <source>
        <dbReference type="ARBA" id="ARBA00023145"/>
    </source>
</evidence>
<dbReference type="InterPro" id="IPR014395">
    <property type="entry name" value="Pen/GL7ACA/AHL_acylase"/>
</dbReference>
<keyword evidence="2" id="KW-0378">Hydrolase</keyword>
<dbReference type="EMBL" id="BAAADU010000002">
    <property type="protein sequence ID" value="GAA0655313.1"/>
    <property type="molecule type" value="Genomic_DNA"/>
</dbReference>
<dbReference type="PROSITE" id="PS51318">
    <property type="entry name" value="TAT"/>
    <property type="match status" value="1"/>
</dbReference>
<name>A0AAV3T398_9EURY</name>
<dbReference type="Pfam" id="PF01804">
    <property type="entry name" value="Penicil_amidase"/>
    <property type="match status" value="1"/>
</dbReference>
<organism evidence="4 5">
    <name type="scientific">Salarchaeum japonicum</name>
    <dbReference type="NCBI Taxonomy" id="555573"/>
    <lineage>
        <taxon>Archaea</taxon>
        <taxon>Methanobacteriati</taxon>
        <taxon>Methanobacteriota</taxon>
        <taxon>Stenosarchaea group</taxon>
        <taxon>Halobacteria</taxon>
        <taxon>Halobacteriales</taxon>
        <taxon>Halobacteriaceae</taxon>
    </lineage>
</organism>
<reference evidence="4 5" key="1">
    <citation type="journal article" date="2019" name="Int. J. Syst. Evol. Microbiol.">
        <title>The Global Catalogue of Microorganisms (GCM) 10K type strain sequencing project: providing services to taxonomists for standard genome sequencing and annotation.</title>
        <authorList>
            <consortium name="The Broad Institute Genomics Platform"/>
            <consortium name="The Broad Institute Genome Sequencing Center for Infectious Disease"/>
            <person name="Wu L."/>
            <person name="Ma J."/>
        </authorList>
    </citation>
    <scope>NUCLEOTIDE SEQUENCE [LARGE SCALE GENOMIC DNA]</scope>
    <source>
        <strain evidence="4 5">JCM 16327</strain>
    </source>
</reference>
<proteinExistence type="inferred from homology"/>
<dbReference type="PANTHER" id="PTHR34218">
    <property type="entry name" value="PEPTIDASE S45 PENICILLIN AMIDASE"/>
    <property type="match status" value="1"/>
</dbReference>
<evidence type="ECO:0000313" key="5">
    <source>
        <dbReference type="Proteomes" id="UP001500194"/>
    </source>
</evidence>
<dbReference type="AlphaFoldDB" id="A0AAV3T398"/>
<dbReference type="GO" id="GO:0016811">
    <property type="term" value="F:hydrolase activity, acting on carbon-nitrogen (but not peptide) bonds, in linear amides"/>
    <property type="evidence" value="ECO:0007669"/>
    <property type="project" value="InterPro"/>
</dbReference>
<dbReference type="InterPro" id="IPR043147">
    <property type="entry name" value="Penicillin_amidase_A-knob"/>
</dbReference>
<accession>A0AAV3T398</accession>
<dbReference type="InterPro" id="IPR002692">
    <property type="entry name" value="S45"/>
</dbReference>
<dbReference type="Gene3D" id="2.30.120.10">
    <property type="match status" value="1"/>
</dbReference>
<dbReference type="Gene3D" id="1.10.439.10">
    <property type="entry name" value="Penicillin Amidohydrolase, domain 1"/>
    <property type="match status" value="1"/>
</dbReference>